<name>A0ABR4N4E3_9FUNG</name>
<sequence length="672" mass="73753">MRGHLRSIRLSPDRLFVGILRSAKEVRLTSSPMDAPPALELVRDWKSSDAILGFEWTFPGELFCVTNTGIEFYAFSDRRKTFSSKRVITMRVSWHLFSPDANLLVLSTGTPLLIVHQIKPGCAVSGLPSIKLETASGLQANQSNPAMITRKHVAFVSLYGDLFFAFFNTWNPDAVLALYHLGHKDWVLHSELSLIDRGAFSLNVWDNLLLVHNLTCKNTIIFDIQARQSAKMLTPPQTWLFSLFTALPSLDVGPTAIWSSHLPDLILSPSAGALSRLSVSLDGLRAEMERVKGTLGTIEILELLTRRSGEDAYALKLSVVRSLIALQPELWLVRCAFDVLNTTIPTPAGGQAGSRSMSKQSSRLSMSRQSSRGSIHYSGSGSRTPLPAGSSGGLLERKSTGLFSFGKQQPSQSPRHPSTHQASPQPAASSTQQQQEYADPMLQTVLATRQEDVYTHILAIFADSDLPASTLSGCILEYMDSLTCSGHVAEQFVEELLCGTLLRDGAFAHITQLLQMQVLSPSQPLARLLMDFVPTFEPFAEIVVEMLSGLGADGELLSFMVSRGELLRAIKHAIDRGLVHHISPAVLLEAAYSSGNPTVFLNIYRALEEHGLIPVSAVLDLAPSADELDPHRNAHREMQSSDEVEHLGAGVLARYVSVFRELWGPRIDMENI</sequence>
<feature type="compositionally biased region" description="Low complexity" evidence="1">
    <location>
        <begin position="353"/>
        <end position="374"/>
    </location>
</feature>
<dbReference type="InterPro" id="IPR049040">
    <property type="entry name" value="RMC1_N"/>
</dbReference>
<proteinExistence type="predicted"/>
<evidence type="ECO:0000313" key="4">
    <source>
        <dbReference type="EMBL" id="KAL2914368.1"/>
    </source>
</evidence>
<evidence type="ECO:0000256" key="1">
    <source>
        <dbReference type="SAM" id="MobiDB-lite"/>
    </source>
</evidence>
<evidence type="ECO:0000259" key="2">
    <source>
        <dbReference type="Pfam" id="PF07035"/>
    </source>
</evidence>
<protein>
    <recommendedName>
        <fullName evidence="6">Mic1 domain-containing protein</fullName>
    </recommendedName>
</protein>
<dbReference type="PANTHER" id="PTHR12897:SF4">
    <property type="entry name" value="REGULATOR OF MON1-CCZ1 COMPLEX"/>
    <property type="match status" value="1"/>
</dbReference>
<dbReference type="PANTHER" id="PTHR12897">
    <property type="entry name" value="COLON CANCER-ASSOCIATED PROTEIN MIC1"/>
    <property type="match status" value="1"/>
</dbReference>
<evidence type="ECO:0000259" key="3">
    <source>
        <dbReference type="Pfam" id="PF21029"/>
    </source>
</evidence>
<dbReference type="Proteomes" id="UP001527925">
    <property type="component" value="Unassembled WGS sequence"/>
</dbReference>
<dbReference type="Pfam" id="PF07035">
    <property type="entry name" value="RMC1_C"/>
    <property type="match status" value="1"/>
</dbReference>
<feature type="compositionally biased region" description="Polar residues" evidence="1">
    <location>
        <begin position="406"/>
        <end position="416"/>
    </location>
</feature>
<accession>A0ABR4N4E3</accession>
<dbReference type="Pfam" id="PF21029">
    <property type="entry name" value="RMC1_N"/>
    <property type="match status" value="1"/>
</dbReference>
<evidence type="ECO:0000313" key="5">
    <source>
        <dbReference type="Proteomes" id="UP001527925"/>
    </source>
</evidence>
<feature type="region of interest" description="Disordered" evidence="1">
    <location>
        <begin position="405"/>
        <end position="436"/>
    </location>
</feature>
<dbReference type="EMBL" id="JADGIZ020000034">
    <property type="protein sequence ID" value="KAL2914368.1"/>
    <property type="molecule type" value="Genomic_DNA"/>
</dbReference>
<feature type="compositionally biased region" description="Low complexity" evidence="1">
    <location>
        <begin position="419"/>
        <end position="435"/>
    </location>
</feature>
<feature type="region of interest" description="Disordered" evidence="1">
    <location>
        <begin position="346"/>
        <end position="391"/>
    </location>
</feature>
<evidence type="ECO:0008006" key="6">
    <source>
        <dbReference type="Google" id="ProtNLM"/>
    </source>
</evidence>
<dbReference type="InterPro" id="IPR009755">
    <property type="entry name" value="RMC1_C"/>
</dbReference>
<feature type="domain" description="Regulator of MON1-CCZ1 complex N-terminal" evidence="3">
    <location>
        <begin position="2"/>
        <end position="81"/>
    </location>
</feature>
<reference evidence="4 5" key="1">
    <citation type="submission" date="2023-09" db="EMBL/GenBank/DDBJ databases">
        <title>Pangenome analysis of Batrachochytrium dendrobatidis and related Chytrids.</title>
        <authorList>
            <person name="Yacoub M.N."/>
            <person name="Stajich J.E."/>
            <person name="James T.Y."/>
        </authorList>
    </citation>
    <scope>NUCLEOTIDE SEQUENCE [LARGE SCALE GENOMIC DNA]</scope>
    <source>
        <strain evidence="4 5">JEL0888</strain>
    </source>
</reference>
<gene>
    <name evidence="4" type="ORF">HK105_206140</name>
</gene>
<keyword evidence="5" id="KW-1185">Reference proteome</keyword>
<comment type="caution">
    <text evidence="4">The sequence shown here is derived from an EMBL/GenBank/DDBJ whole genome shotgun (WGS) entry which is preliminary data.</text>
</comment>
<feature type="domain" description="Mic1" evidence="2">
    <location>
        <begin position="428"/>
        <end position="609"/>
    </location>
</feature>
<dbReference type="InterPro" id="IPR040371">
    <property type="entry name" value="RMC1"/>
</dbReference>
<organism evidence="4 5">
    <name type="scientific">Polyrhizophydium stewartii</name>
    <dbReference type="NCBI Taxonomy" id="2732419"/>
    <lineage>
        <taxon>Eukaryota</taxon>
        <taxon>Fungi</taxon>
        <taxon>Fungi incertae sedis</taxon>
        <taxon>Chytridiomycota</taxon>
        <taxon>Chytridiomycota incertae sedis</taxon>
        <taxon>Chytridiomycetes</taxon>
        <taxon>Rhizophydiales</taxon>
        <taxon>Rhizophydiales incertae sedis</taxon>
        <taxon>Polyrhizophydium</taxon>
    </lineage>
</organism>